<keyword evidence="3" id="KW-1185">Reference proteome</keyword>
<accession>A0A5B8XT54</accession>
<dbReference type="AlphaFoldDB" id="A0A5B8XT54"/>
<feature type="signal peptide" evidence="1">
    <location>
        <begin position="1"/>
        <end position="22"/>
    </location>
</feature>
<gene>
    <name evidence="2" type="ORF">FRD01_08305</name>
</gene>
<dbReference type="KEGG" id="bbae:FRD01_08305"/>
<keyword evidence="1" id="KW-0732">Signal</keyword>
<sequence>MIKRAIIAGILSAVILPLSAQAQTKPVRVSAKAIVGFNHMAPPNDPAGEPTLLSGAGYSGLGFGGGLGAMATVANLSVGDLYVALDFLWVSHSGEGSASSPSTGQSRTVVFDANTIHLPMMVGISNKSKSLSYRFSLGPEVLLGMGTTSTITEENLPGDPQPLLTTPVTHVGVGAVIGFDWQASESLIVPVDLRITWDPSVATTTRERFDNYRSAAEPGAYQVAWDWFFALSVGLDYLVRNE</sequence>
<dbReference type="OrthoDB" id="5506322at2"/>
<evidence type="ECO:0000313" key="3">
    <source>
        <dbReference type="Proteomes" id="UP000321595"/>
    </source>
</evidence>
<evidence type="ECO:0000313" key="2">
    <source>
        <dbReference type="EMBL" id="QED27243.1"/>
    </source>
</evidence>
<dbReference type="Proteomes" id="UP000321595">
    <property type="component" value="Chromosome"/>
</dbReference>
<dbReference type="RefSeq" id="WP_146958928.1">
    <property type="nucleotide sequence ID" value="NZ_CP042467.1"/>
</dbReference>
<dbReference type="EMBL" id="CP042467">
    <property type="protein sequence ID" value="QED27243.1"/>
    <property type="molecule type" value="Genomic_DNA"/>
</dbReference>
<reference evidence="2 3" key="1">
    <citation type="submission" date="2019-08" db="EMBL/GenBank/DDBJ databases">
        <authorList>
            <person name="Liang Q."/>
        </authorList>
    </citation>
    <scope>NUCLEOTIDE SEQUENCE [LARGE SCALE GENOMIC DNA]</scope>
    <source>
        <strain evidence="2 3">V1718</strain>
    </source>
</reference>
<name>A0A5B8XT54_9DELT</name>
<proteinExistence type="predicted"/>
<protein>
    <submittedName>
        <fullName evidence="2">PorT family protein</fullName>
    </submittedName>
</protein>
<evidence type="ECO:0000256" key="1">
    <source>
        <dbReference type="SAM" id="SignalP"/>
    </source>
</evidence>
<feature type="chain" id="PRO_5023150161" evidence="1">
    <location>
        <begin position="23"/>
        <end position="242"/>
    </location>
</feature>
<organism evidence="2 3">
    <name type="scientific">Microvenator marinus</name>
    <dbReference type="NCBI Taxonomy" id="2600177"/>
    <lineage>
        <taxon>Bacteria</taxon>
        <taxon>Deltaproteobacteria</taxon>
        <taxon>Bradymonadales</taxon>
        <taxon>Microvenatoraceae</taxon>
        <taxon>Microvenator</taxon>
    </lineage>
</organism>